<keyword evidence="1" id="KW-0472">Membrane</keyword>
<dbReference type="Proteomes" id="UP000255326">
    <property type="component" value="Unassembled WGS sequence"/>
</dbReference>
<accession>A0A370GAG2</accession>
<protein>
    <submittedName>
        <fullName evidence="2">Uncharacterized protein</fullName>
    </submittedName>
</protein>
<gene>
    <name evidence="2" type="ORF">DFR59_11282</name>
</gene>
<dbReference type="EMBL" id="QQAY01000012">
    <property type="protein sequence ID" value="RDI40166.1"/>
    <property type="molecule type" value="Genomic_DNA"/>
</dbReference>
<dbReference type="RefSeq" id="WP_114746553.1">
    <property type="nucleotide sequence ID" value="NZ_QQAY01000012.1"/>
</dbReference>
<evidence type="ECO:0000256" key="1">
    <source>
        <dbReference type="SAM" id="Phobius"/>
    </source>
</evidence>
<keyword evidence="1" id="KW-1133">Transmembrane helix</keyword>
<reference evidence="2 3" key="1">
    <citation type="submission" date="2018-07" db="EMBL/GenBank/DDBJ databases">
        <title>Genomic Encyclopedia of Type Strains, Phase IV (KMG-IV): sequencing the most valuable type-strain genomes for metagenomic binning, comparative biology and taxonomic classification.</title>
        <authorList>
            <person name="Goeker M."/>
        </authorList>
    </citation>
    <scope>NUCLEOTIDE SEQUENCE [LARGE SCALE GENOMIC DNA]</scope>
    <source>
        <strain evidence="2 3">DSM 25281</strain>
    </source>
</reference>
<comment type="caution">
    <text evidence="2">The sequence shown here is derived from an EMBL/GenBank/DDBJ whole genome shotgun (WGS) entry which is preliminary data.</text>
</comment>
<feature type="transmembrane region" description="Helical" evidence="1">
    <location>
        <begin position="12"/>
        <end position="31"/>
    </location>
</feature>
<dbReference type="AlphaFoldDB" id="A0A370GAG2"/>
<evidence type="ECO:0000313" key="2">
    <source>
        <dbReference type="EMBL" id="RDI40166.1"/>
    </source>
</evidence>
<sequence length="541" mass="62255">MKRFKKNRLWPLGAAVLCALLLVCFFIVKIIENKEAPPLPIYDGLKLNISSPDAHYIKIDEKQKKYDSITDHQFLYSIKRSGKQIGYLSITKRTLPNHDVVFFEKMRLLSGTNYAVAKLNITPEDSMTVAFNDWNKEKKVVEHHEDFGEDPTTNPDGLYKMKGKEKQFEFVLGNSFRSREMVKSYNKDQKSKIRELIAEDHPTGKDQGKISITLKGNADEITESWFVISKDKLFKNEDTEKDWVSFSLHNPTKTNNWLTENGPINKLPWSIEPFTKMGYGRNLGRFQDRESLDRYQSTHERLFYDLTLNSYADLKKYQQEKGTDHWETEYTSTWLKKAYGIKAPYVDTRHNEYISLFLSDVRKTFKLGDPNAPILGYANYLLSQIKKDNTIKVGDSYLIRDYYSPYSKEENHTHSSLNHELGGLNMLLHAYEASNDTKYLAGAKTILNGIESLGDQWIRDNGDLWYQVNSDLTFSGGDYEQLTLIDLLNTQGNLYDVGLKPSAVLQELIDAKVAYLQSEDIELLPEVAILIDENGKNAAFS</sequence>
<evidence type="ECO:0000313" key="3">
    <source>
        <dbReference type="Proteomes" id="UP000255326"/>
    </source>
</evidence>
<organism evidence="2 3">
    <name type="scientific">Falsibacillus pallidus</name>
    <dbReference type="NCBI Taxonomy" id="493781"/>
    <lineage>
        <taxon>Bacteria</taxon>
        <taxon>Bacillati</taxon>
        <taxon>Bacillota</taxon>
        <taxon>Bacilli</taxon>
        <taxon>Bacillales</taxon>
        <taxon>Bacillaceae</taxon>
        <taxon>Falsibacillus</taxon>
    </lineage>
</organism>
<dbReference type="OrthoDB" id="1736525at2"/>
<keyword evidence="1" id="KW-0812">Transmembrane</keyword>
<keyword evidence="3" id="KW-1185">Reference proteome</keyword>
<proteinExistence type="predicted"/>
<name>A0A370GAG2_9BACI</name>